<dbReference type="EMBL" id="LS974621">
    <property type="protein sequence ID" value="CAG7876998.1"/>
    <property type="molecule type" value="Genomic_DNA"/>
</dbReference>
<name>A0A8D9DPL6_BRACM</name>
<evidence type="ECO:0000313" key="1">
    <source>
        <dbReference type="EMBL" id="CAG7876998.1"/>
    </source>
</evidence>
<dbReference type="Proteomes" id="UP000694005">
    <property type="component" value="Chromosome A05"/>
</dbReference>
<accession>A0A8D9DPL6</accession>
<evidence type="ECO:0000313" key="2">
    <source>
        <dbReference type="Proteomes" id="UP000694005"/>
    </source>
</evidence>
<proteinExistence type="predicted"/>
<sequence>MTIETRTNQTLSLCNYRTCTLPPSSIATYRPSVRFVRSLHSDRALPKRRYDTIPCILVYPSMLFPEDRSEPISCFPPFEVINQILR</sequence>
<dbReference type="AlphaFoldDB" id="A0A8D9DPL6"/>
<protein>
    <submittedName>
        <fullName evidence="1">Uncharacterized protein</fullName>
    </submittedName>
</protein>
<reference evidence="1 2" key="1">
    <citation type="submission" date="2021-07" db="EMBL/GenBank/DDBJ databases">
        <authorList>
            <consortium name="Genoscope - CEA"/>
            <person name="William W."/>
        </authorList>
    </citation>
    <scope>NUCLEOTIDE SEQUENCE [LARGE SCALE GENOMIC DNA]</scope>
</reference>
<gene>
    <name evidence="1" type="ORF">BRAPAZ1V2_A05P35190.2</name>
</gene>
<dbReference type="Gramene" id="A05p35190.2_BraZ1">
    <property type="protein sequence ID" value="A05p35190.2_BraZ1.CDS"/>
    <property type="gene ID" value="A05g35190.2_BraZ1"/>
</dbReference>
<organism evidence="1 2">
    <name type="scientific">Brassica campestris</name>
    <name type="common">Field mustard</name>
    <dbReference type="NCBI Taxonomy" id="3711"/>
    <lineage>
        <taxon>Eukaryota</taxon>
        <taxon>Viridiplantae</taxon>
        <taxon>Streptophyta</taxon>
        <taxon>Embryophyta</taxon>
        <taxon>Tracheophyta</taxon>
        <taxon>Spermatophyta</taxon>
        <taxon>Magnoliopsida</taxon>
        <taxon>eudicotyledons</taxon>
        <taxon>Gunneridae</taxon>
        <taxon>Pentapetalae</taxon>
        <taxon>rosids</taxon>
        <taxon>malvids</taxon>
        <taxon>Brassicales</taxon>
        <taxon>Brassicaceae</taxon>
        <taxon>Brassiceae</taxon>
        <taxon>Brassica</taxon>
    </lineage>
</organism>